<gene>
    <name evidence="7" type="ORF">FL583_04145</name>
</gene>
<protein>
    <submittedName>
        <fullName evidence="7">MurR/RpiR family transcriptional regulator</fullName>
    </submittedName>
</protein>
<dbReference type="InterPro" id="IPR001347">
    <property type="entry name" value="SIS_dom"/>
</dbReference>
<dbReference type="InterPro" id="IPR036388">
    <property type="entry name" value="WH-like_DNA-bd_sf"/>
</dbReference>
<dbReference type="Gene3D" id="3.40.50.10490">
    <property type="entry name" value="Glucose-6-phosphate isomerase like protein, domain 1"/>
    <property type="match status" value="1"/>
</dbReference>
<dbReference type="GO" id="GO:0003677">
    <property type="term" value="F:DNA binding"/>
    <property type="evidence" value="ECO:0007669"/>
    <property type="project" value="UniProtKB-KW"/>
</dbReference>
<evidence type="ECO:0000259" key="5">
    <source>
        <dbReference type="PROSITE" id="PS51071"/>
    </source>
</evidence>
<dbReference type="AlphaFoldDB" id="A0A545AZ13"/>
<keyword evidence="2" id="KW-0238">DNA-binding</keyword>
<keyword evidence="3" id="KW-0804">Transcription</keyword>
<evidence type="ECO:0000256" key="3">
    <source>
        <dbReference type="ARBA" id="ARBA00023163"/>
    </source>
</evidence>
<dbReference type="Proteomes" id="UP000317982">
    <property type="component" value="Unassembled WGS sequence"/>
</dbReference>
<dbReference type="PANTHER" id="PTHR30514:SF18">
    <property type="entry name" value="RPIR-FAMILY TRANSCRIPTIONAL REGULATOR"/>
    <property type="match status" value="1"/>
</dbReference>
<feature type="region of interest" description="Disordered" evidence="4">
    <location>
        <begin position="1"/>
        <end position="24"/>
    </location>
</feature>
<dbReference type="PROSITE" id="PS51071">
    <property type="entry name" value="HTH_RPIR"/>
    <property type="match status" value="1"/>
</dbReference>
<dbReference type="Pfam" id="PF01418">
    <property type="entry name" value="HTH_6"/>
    <property type="match status" value="1"/>
</dbReference>
<proteinExistence type="predicted"/>
<keyword evidence="1" id="KW-0805">Transcription regulation</keyword>
<dbReference type="EMBL" id="VIRS01000002">
    <property type="protein sequence ID" value="TQS46577.1"/>
    <property type="molecule type" value="Genomic_DNA"/>
</dbReference>
<dbReference type="GO" id="GO:1901135">
    <property type="term" value="P:carbohydrate derivative metabolic process"/>
    <property type="evidence" value="ECO:0007669"/>
    <property type="project" value="InterPro"/>
</dbReference>
<dbReference type="GO" id="GO:0097367">
    <property type="term" value="F:carbohydrate derivative binding"/>
    <property type="evidence" value="ECO:0007669"/>
    <property type="project" value="InterPro"/>
</dbReference>
<dbReference type="InterPro" id="IPR000281">
    <property type="entry name" value="HTH_RpiR"/>
</dbReference>
<sequence>MLLRRLRPSGSAQGGGASRGGTDVGGIVAEGTLAEVIRQRLGDCSPAERKVARVLLADYPAAGFETVARLAARAGVSGPTVVRFATRLGFQGFPDFQRGLRSETSGTDPAPAARDTPLLAPIDAAAGAMRRTVQGLPPYDVEEAVELLADRRRQVYVAGGSLLAGYLYELLATVRPGVQVVGGLSATTIADLTGRDVLVAFDLPPYEPAVTALARYASRQHAKVVLFTAAGLSPAAAHAEVVLPSESAPRALTPAVALLEAVAGRVLDRLGVDGTQRLTQAEALAAELDGP</sequence>
<evidence type="ECO:0000259" key="6">
    <source>
        <dbReference type="PROSITE" id="PS51464"/>
    </source>
</evidence>
<dbReference type="InterPro" id="IPR009057">
    <property type="entry name" value="Homeodomain-like_sf"/>
</dbReference>
<name>A0A545AZ13_9ACTN</name>
<dbReference type="InterPro" id="IPR046348">
    <property type="entry name" value="SIS_dom_sf"/>
</dbReference>
<dbReference type="Pfam" id="PF01380">
    <property type="entry name" value="SIS"/>
    <property type="match status" value="1"/>
</dbReference>
<feature type="compositionally biased region" description="Gly residues" evidence="4">
    <location>
        <begin position="12"/>
        <end position="24"/>
    </location>
</feature>
<evidence type="ECO:0000256" key="4">
    <source>
        <dbReference type="SAM" id="MobiDB-lite"/>
    </source>
</evidence>
<organism evidence="7 8">
    <name type="scientific">Cryptosporangium phraense</name>
    <dbReference type="NCBI Taxonomy" id="2593070"/>
    <lineage>
        <taxon>Bacteria</taxon>
        <taxon>Bacillati</taxon>
        <taxon>Actinomycetota</taxon>
        <taxon>Actinomycetes</taxon>
        <taxon>Cryptosporangiales</taxon>
        <taxon>Cryptosporangiaceae</taxon>
        <taxon>Cryptosporangium</taxon>
    </lineage>
</organism>
<dbReference type="Gene3D" id="1.10.10.10">
    <property type="entry name" value="Winged helix-like DNA-binding domain superfamily/Winged helix DNA-binding domain"/>
    <property type="match status" value="1"/>
</dbReference>
<feature type="domain" description="HTH rpiR-type" evidence="5">
    <location>
        <begin position="31"/>
        <end position="107"/>
    </location>
</feature>
<keyword evidence="8" id="KW-1185">Reference proteome</keyword>
<dbReference type="InParanoid" id="A0A545AZ13"/>
<dbReference type="SUPFAM" id="SSF46689">
    <property type="entry name" value="Homeodomain-like"/>
    <property type="match status" value="1"/>
</dbReference>
<evidence type="ECO:0000256" key="1">
    <source>
        <dbReference type="ARBA" id="ARBA00023015"/>
    </source>
</evidence>
<feature type="domain" description="SIS" evidence="6">
    <location>
        <begin position="144"/>
        <end position="272"/>
    </location>
</feature>
<accession>A0A545AZ13</accession>
<dbReference type="GO" id="GO:0003700">
    <property type="term" value="F:DNA-binding transcription factor activity"/>
    <property type="evidence" value="ECO:0007669"/>
    <property type="project" value="InterPro"/>
</dbReference>
<dbReference type="CDD" id="cd05013">
    <property type="entry name" value="SIS_RpiR"/>
    <property type="match status" value="1"/>
</dbReference>
<evidence type="ECO:0000313" key="7">
    <source>
        <dbReference type="EMBL" id="TQS46577.1"/>
    </source>
</evidence>
<evidence type="ECO:0000256" key="2">
    <source>
        <dbReference type="ARBA" id="ARBA00023125"/>
    </source>
</evidence>
<reference evidence="7 8" key="1">
    <citation type="submission" date="2019-07" db="EMBL/GenBank/DDBJ databases">
        <title>Cryptosporangium phraense sp. nov., isolated from plant litter.</title>
        <authorList>
            <person name="Suriyachadkun C."/>
        </authorList>
    </citation>
    <scope>NUCLEOTIDE SEQUENCE [LARGE SCALE GENOMIC DNA]</scope>
    <source>
        <strain evidence="7 8">A-T 5661</strain>
    </source>
</reference>
<comment type="caution">
    <text evidence="7">The sequence shown here is derived from an EMBL/GenBank/DDBJ whole genome shotgun (WGS) entry which is preliminary data.</text>
</comment>
<dbReference type="InterPro" id="IPR047640">
    <property type="entry name" value="RpiR-like"/>
</dbReference>
<dbReference type="PANTHER" id="PTHR30514">
    <property type="entry name" value="GLUCOKINASE"/>
    <property type="match status" value="1"/>
</dbReference>
<dbReference type="InterPro" id="IPR035472">
    <property type="entry name" value="RpiR-like_SIS"/>
</dbReference>
<dbReference type="SUPFAM" id="SSF53697">
    <property type="entry name" value="SIS domain"/>
    <property type="match status" value="1"/>
</dbReference>
<evidence type="ECO:0000313" key="8">
    <source>
        <dbReference type="Proteomes" id="UP000317982"/>
    </source>
</evidence>
<dbReference type="OrthoDB" id="3574600at2"/>
<dbReference type="PROSITE" id="PS51464">
    <property type="entry name" value="SIS"/>
    <property type="match status" value="1"/>
</dbReference>